<evidence type="ECO:0000256" key="6">
    <source>
        <dbReference type="SAM" id="MobiDB-lite"/>
    </source>
</evidence>
<dbReference type="Pfam" id="PF05460">
    <property type="entry name" value="ORC6"/>
    <property type="match status" value="1"/>
</dbReference>
<protein>
    <submittedName>
        <fullName evidence="8">Origin recognition complex subunit 6-domain-containing protein</fullName>
    </submittedName>
</protein>
<feature type="compositionally biased region" description="Low complexity" evidence="6">
    <location>
        <begin position="318"/>
        <end position="327"/>
    </location>
</feature>
<reference evidence="8" key="1">
    <citation type="journal article" date="2020" name="Stud. Mycol.">
        <title>101 Dothideomycetes genomes: a test case for predicting lifestyles and emergence of pathogens.</title>
        <authorList>
            <person name="Haridas S."/>
            <person name="Albert R."/>
            <person name="Binder M."/>
            <person name="Bloem J."/>
            <person name="Labutti K."/>
            <person name="Salamov A."/>
            <person name="Andreopoulos B."/>
            <person name="Baker S."/>
            <person name="Barry K."/>
            <person name="Bills G."/>
            <person name="Bluhm B."/>
            <person name="Cannon C."/>
            <person name="Castanera R."/>
            <person name="Culley D."/>
            <person name="Daum C."/>
            <person name="Ezra D."/>
            <person name="Gonzalez J."/>
            <person name="Henrissat B."/>
            <person name="Kuo A."/>
            <person name="Liang C."/>
            <person name="Lipzen A."/>
            <person name="Lutzoni F."/>
            <person name="Magnuson J."/>
            <person name="Mondo S."/>
            <person name="Nolan M."/>
            <person name="Ohm R."/>
            <person name="Pangilinan J."/>
            <person name="Park H.-J."/>
            <person name="Ramirez L."/>
            <person name="Alfaro M."/>
            <person name="Sun H."/>
            <person name="Tritt A."/>
            <person name="Yoshinaga Y."/>
            <person name="Zwiers L.-H."/>
            <person name="Turgeon B."/>
            <person name="Goodwin S."/>
            <person name="Spatafora J."/>
            <person name="Crous P."/>
            <person name="Grigoriev I."/>
        </authorList>
    </citation>
    <scope>NUCLEOTIDE SEQUENCE</scope>
    <source>
        <strain evidence="8">CBS 113389</strain>
    </source>
</reference>
<keyword evidence="4" id="KW-0238">DNA-binding</keyword>
<evidence type="ECO:0000256" key="2">
    <source>
        <dbReference type="ARBA" id="ARBA00010840"/>
    </source>
</evidence>
<feature type="region of interest" description="Disordered" evidence="6">
    <location>
        <begin position="194"/>
        <end position="214"/>
    </location>
</feature>
<feature type="region of interest" description="Disordered" evidence="6">
    <location>
        <begin position="99"/>
        <end position="154"/>
    </location>
</feature>
<feature type="compositionally biased region" description="Low complexity" evidence="6">
    <location>
        <begin position="125"/>
        <end position="146"/>
    </location>
</feature>
<keyword evidence="5" id="KW-0539">Nucleus</keyword>
<dbReference type="EMBL" id="MU001634">
    <property type="protein sequence ID" value="KAF2484669.1"/>
    <property type="molecule type" value="Genomic_DNA"/>
</dbReference>
<dbReference type="AlphaFoldDB" id="A0A6A6PY66"/>
<dbReference type="GO" id="GO:0006260">
    <property type="term" value="P:DNA replication"/>
    <property type="evidence" value="ECO:0007669"/>
    <property type="project" value="UniProtKB-KW"/>
</dbReference>
<comment type="similarity">
    <text evidence="2">Belongs to the ORC6 family.</text>
</comment>
<keyword evidence="3" id="KW-0235">DNA replication</keyword>
<gene>
    <name evidence="8" type="ORF">BDY17DRAFT_133209</name>
</gene>
<evidence type="ECO:0000256" key="4">
    <source>
        <dbReference type="ARBA" id="ARBA00023125"/>
    </source>
</evidence>
<evidence type="ECO:0000256" key="1">
    <source>
        <dbReference type="ARBA" id="ARBA00004123"/>
    </source>
</evidence>
<name>A0A6A6PY66_9PEZI</name>
<feature type="region of interest" description="Disordered" evidence="6">
    <location>
        <begin position="302"/>
        <end position="356"/>
    </location>
</feature>
<dbReference type="GeneID" id="54470438"/>
<evidence type="ECO:0000313" key="9">
    <source>
        <dbReference type="Proteomes" id="UP000799767"/>
    </source>
</evidence>
<dbReference type="Proteomes" id="UP000799767">
    <property type="component" value="Unassembled WGS sequence"/>
</dbReference>
<proteinExistence type="inferred from homology"/>
<keyword evidence="9" id="KW-1185">Reference proteome</keyword>
<evidence type="ECO:0000256" key="3">
    <source>
        <dbReference type="ARBA" id="ARBA00022705"/>
    </source>
</evidence>
<dbReference type="GO" id="GO:0003677">
    <property type="term" value="F:DNA binding"/>
    <property type="evidence" value="ECO:0007669"/>
    <property type="project" value="UniProtKB-KW"/>
</dbReference>
<dbReference type="OrthoDB" id="5367324at2759"/>
<evidence type="ECO:0000259" key="7">
    <source>
        <dbReference type="Pfam" id="PF05460"/>
    </source>
</evidence>
<dbReference type="RefSeq" id="XP_033591238.1">
    <property type="nucleotide sequence ID" value="XM_033729436.1"/>
</dbReference>
<sequence>MPNAIEHTLSTLLPTLTLLPSELLNLSASLLAQSRAKAANLKQEEEIGRTYACCHIACQRLGHKLGLEIAKPAPPCKPKVYNKLHGYFNAVLATPRTPRKGVEKVVETTSSSVPEGGRSGRSNQARTPSKAATATRTAPAATPATGKRTRGREQEVDVPAFVMPMIRHVCKAFSTPEPAPHVFVGVRSVLQARTSVDEQPSAKRRRTTTQTPKAPVQEDTIPDLVAAVFSAVSDRMGLRDSSDAEECDKDIAESVKEYCMHNGKNIPIDYPEDSDTYAAMQRISEDSLPEWEQMEWYTNIPQPDEEDEAGNEDKEATPRPATKPTKTPLRRKEKHAKRDPADIEEVGASGLLPGLGTMFQPALDWLSDDRREEYASWKEGILRQLAVVRQRA</sequence>
<dbReference type="GO" id="GO:0005664">
    <property type="term" value="C:nuclear origin of replication recognition complex"/>
    <property type="evidence" value="ECO:0007669"/>
    <property type="project" value="InterPro"/>
</dbReference>
<evidence type="ECO:0000313" key="8">
    <source>
        <dbReference type="EMBL" id="KAF2484669.1"/>
    </source>
</evidence>
<organism evidence="8 9">
    <name type="scientific">Neohortaea acidophila</name>
    <dbReference type="NCBI Taxonomy" id="245834"/>
    <lineage>
        <taxon>Eukaryota</taxon>
        <taxon>Fungi</taxon>
        <taxon>Dikarya</taxon>
        <taxon>Ascomycota</taxon>
        <taxon>Pezizomycotina</taxon>
        <taxon>Dothideomycetes</taxon>
        <taxon>Dothideomycetidae</taxon>
        <taxon>Mycosphaerellales</taxon>
        <taxon>Teratosphaeriaceae</taxon>
        <taxon>Neohortaea</taxon>
    </lineage>
</organism>
<feature type="domain" description="ORC6 first cyclin-like" evidence="7">
    <location>
        <begin position="9"/>
        <end position="93"/>
    </location>
</feature>
<comment type="subcellular location">
    <subcellularLocation>
        <location evidence="1">Nucleus</location>
    </subcellularLocation>
</comment>
<accession>A0A6A6PY66</accession>
<evidence type="ECO:0000256" key="5">
    <source>
        <dbReference type="ARBA" id="ARBA00023242"/>
    </source>
</evidence>
<dbReference type="InterPro" id="IPR008721">
    <property type="entry name" value="ORC6_cyclin_first"/>
</dbReference>